<organism evidence="2 4">
    <name type="scientific">Polarella glacialis</name>
    <name type="common">Dinoflagellate</name>
    <dbReference type="NCBI Taxonomy" id="89957"/>
    <lineage>
        <taxon>Eukaryota</taxon>
        <taxon>Sar</taxon>
        <taxon>Alveolata</taxon>
        <taxon>Dinophyceae</taxon>
        <taxon>Suessiales</taxon>
        <taxon>Suessiaceae</taxon>
        <taxon>Polarella</taxon>
    </lineage>
</organism>
<comment type="caution">
    <text evidence="2">The sequence shown here is derived from an EMBL/GenBank/DDBJ whole genome shotgun (WGS) entry which is preliminary data.</text>
</comment>
<evidence type="ECO:0000313" key="4">
    <source>
        <dbReference type="Proteomes" id="UP000654075"/>
    </source>
</evidence>
<feature type="non-terminal residue" evidence="2">
    <location>
        <position position="1"/>
    </location>
</feature>
<dbReference type="AlphaFoldDB" id="A0A813FAH3"/>
<keyword evidence="1" id="KW-1133">Transmembrane helix</keyword>
<sequence>MGNRDDSRPSVPAASWCGGRFWFLVRDPYGWVCSVLAHLLVVGIATAVNVYILLPSTSSGWLAMARAIAYNGVVLSVLACHLRCMCTNP</sequence>
<dbReference type="EMBL" id="CAJNNW010031004">
    <property type="protein sequence ID" value="CAE8705586.1"/>
    <property type="molecule type" value="Genomic_DNA"/>
</dbReference>
<proteinExistence type="predicted"/>
<dbReference type="Proteomes" id="UP000626109">
    <property type="component" value="Unassembled WGS sequence"/>
</dbReference>
<reference evidence="2" key="1">
    <citation type="submission" date="2021-02" db="EMBL/GenBank/DDBJ databases">
        <authorList>
            <person name="Dougan E. K."/>
            <person name="Rhodes N."/>
            <person name="Thang M."/>
            <person name="Chan C."/>
        </authorList>
    </citation>
    <scope>NUCLEOTIDE SEQUENCE</scope>
</reference>
<protein>
    <submittedName>
        <fullName evidence="2">Uncharacterized protein</fullName>
    </submittedName>
</protein>
<dbReference type="EMBL" id="CAJNNV010025002">
    <property type="protein sequence ID" value="CAE8611233.1"/>
    <property type="molecule type" value="Genomic_DNA"/>
</dbReference>
<accession>A0A813FAH3</accession>
<keyword evidence="1" id="KW-0812">Transmembrane</keyword>
<keyword evidence="4" id="KW-1185">Reference proteome</keyword>
<keyword evidence="1" id="KW-0472">Membrane</keyword>
<feature type="transmembrane region" description="Helical" evidence="1">
    <location>
        <begin position="29"/>
        <end position="54"/>
    </location>
</feature>
<evidence type="ECO:0000256" key="1">
    <source>
        <dbReference type="SAM" id="Phobius"/>
    </source>
</evidence>
<dbReference type="Proteomes" id="UP000654075">
    <property type="component" value="Unassembled WGS sequence"/>
</dbReference>
<evidence type="ECO:0000313" key="3">
    <source>
        <dbReference type="EMBL" id="CAE8705586.1"/>
    </source>
</evidence>
<gene>
    <name evidence="2" type="ORF">PGLA1383_LOCUS29039</name>
    <name evidence="3" type="ORF">PGLA2088_LOCUS33775</name>
</gene>
<evidence type="ECO:0000313" key="2">
    <source>
        <dbReference type="EMBL" id="CAE8611233.1"/>
    </source>
</evidence>
<name>A0A813FAH3_POLGL</name>
<feature type="transmembrane region" description="Helical" evidence="1">
    <location>
        <begin position="60"/>
        <end position="82"/>
    </location>
</feature>